<feature type="domain" description="PAC" evidence="9">
    <location>
        <begin position="220"/>
        <end position="273"/>
    </location>
</feature>
<dbReference type="SUPFAM" id="SSF55785">
    <property type="entry name" value="PYP-like sensor domain (PAS domain)"/>
    <property type="match status" value="3"/>
</dbReference>
<dbReference type="PROSITE" id="PS50109">
    <property type="entry name" value="HIS_KIN"/>
    <property type="match status" value="1"/>
</dbReference>
<keyword evidence="3" id="KW-0597">Phosphoprotein</keyword>
<dbReference type="InterPro" id="IPR036890">
    <property type="entry name" value="HATPase_C_sf"/>
</dbReference>
<dbReference type="InterPro" id="IPR005467">
    <property type="entry name" value="His_kinase_dom"/>
</dbReference>
<dbReference type="Pfam" id="PF08448">
    <property type="entry name" value="PAS_4"/>
    <property type="match status" value="1"/>
</dbReference>
<gene>
    <name evidence="10" type="ORF">H3H32_35785</name>
</gene>
<reference evidence="10 11" key="1">
    <citation type="submission" date="2020-07" db="EMBL/GenBank/DDBJ databases">
        <title>Spirosoma foliorum sp. nov., isolated from the leaves on the Nejang mountain Korea, Republic of.</title>
        <authorList>
            <person name="Ho H."/>
            <person name="Lee Y.-J."/>
            <person name="Nurcahyanto D.-A."/>
            <person name="Kim S.-G."/>
        </authorList>
    </citation>
    <scope>NUCLEOTIDE SEQUENCE [LARGE SCALE GENOMIC DNA]</scope>
    <source>
        <strain evidence="10 11">PL0136</strain>
    </source>
</reference>
<dbReference type="RefSeq" id="WP_182460459.1">
    <property type="nucleotide sequence ID" value="NZ_CP059732.1"/>
</dbReference>
<evidence type="ECO:0000256" key="4">
    <source>
        <dbReference type="ARBA" id="ARBA00022679"/>
    </source>
</evidence>
<dbReference type="PRINTS" id="PR00344">
    <property type="entry name" value="BCTRLSENSOR"/>
</dbReference>
<dbReference type="Pfam" id="PF02518">
    <property type="entry name" value="HATPase_c"/>
    <property type="match status" value="1"/>
</dbReference>
<sequence>MPDNTQTLPSADSLNQRLDVDFALEAAGLGVWELDLTTRQLKWDERCQRLFGLTKGRHLSYQEAIAFIHPDDLNRVDSAVNWALNPQSGGRYDVTYRTIGADDNQLRWVRFIGKSYFHQNGQVYKFAGVAQDVTRQMEDQQAIQESEQRFRLLADALPQAIWVTDPTGNVEFLNKWWANYSGVAFEPTTAWQVAADSLHPEDAPRLVATFQQAIQQGKGFAIEQRNRSASGEYHWFLNIGEPYRDTKTGQITKWVGMSIDIDDRKQAEEALRQSEGRLRAVLDSLVDGVYIGRQEGITLVNQAALDQLGYMSAQELNRNIATLANEIQTRDWQTGAFIPVEEQAFARALAGEYVIQDVLVRHRLSGQDRVVRCAASPVAINGQVVAAVAINTDVTEFRQSEEALRQSEARYRQLAQELETRVQTRTHELELLNQDLHRSNDSLQQFAYVASHDLQEPLRKIQQFSTLLSQYLGEGLDATAIDYLERITRSGARMSTLIRDLLSYSRITTRQQPFGPISLNAVVTGVLETLSVEVELRQAQIEVDELPIVNGDDSQLSQLFQNLLSNALKYTPASQRPQIRVEYVHRHLAELPAEVRPNRSAPFYHQISVIDQGIGFDTKYLDRIFQVFQRLHSKSEFPGTGVGLAICQRVMENHGGGITASSKPGQGATFYVYFPA</sequence>
<feature type="domain" description="PAS" evidence="8">
    <location>
        <begin position="146"/>
        <end position="217"/>
    </location>
</feature>
<dbReference type="InterPro" id="IPR052162">
    <property type="entry name" value="Sensor_kinase/Photoreceptor"/>
</dbReference>
<keyword evidence="5" id="KW-0418">Kinase</keyword>
<dbReference type="InterPro" id="IPR000014">
    <property type="entry name" value="PAS"/>
</dbReference>
<dbReference type="SMART" id="SM00086">
    <property type="entry name" value="PAC"/>
    <property type="match status" value="3"/>
</dbReference>
<evidence type="ECO:0000259" key="9">
    <source>
        <dbReference type="PROSITE" id="PS50113"/>
    </source>
</evidence>
<dbReference type="InterPro" id="IPR004358">
    <property type="entry name" value="Sig_transdc_His_kin-like_C"/>
</dbReference>
<dbReference type="EC" id="2.7.13.3" evidence="2"/>
<feature type="domain" description="Histidine kinase" evidence="7">
    <location>
        <begin position="449"/>
        <end position="676"/>
    </location>
</feature>
<dbReference type="Pfam" id="PF08447">
    <property type="entry name" value="PAS_3"/>
    <property type="match status" value="2"/>
</dbReference>
<feature type="domain" description="PAC" evidence="9">
    <location>
        <begin position="92"/>
        <end position="145"/>
    </location>
</feature>
<dbReference type="EMBL" id="CP059732">
    <property type="protein sequence ID" value="QMW03172.1"/>
    <property type="molecule type" value="Genomic_DNA"/>
</dbReference>
<dbReference type="Gene3D" id="3.30.565.10">
    <property type="entry name" value="Histidine kinase-like ATPase, C-terminal domain"/>
    <property type="match status" value="1"/>
</dbReference>
<dbReference type="SMART" id="SM00388">
    <property type="entry name" value="HisKA"/>
    <property type="match status" value="1"/>
</dbReference>
<dbReference type="KEGG" id="sfol:H3H32_35785"/>
<keyword evidence="4" id="KW-0808">Transferase</keyword>
<dbReference type="InterPro" id="IPR013655">
    <property type="entry name" value="PAS_fold_3"/>
</dbReference>
<dbReference type="InterPro" id="IPR013656">
    <property type="entry name" value="PAS_4"/>
</dbReference>
<dbReference type="InterPro" id="IPR000700">
    <property type="entry name" value="PAS-assoc_C"/>
</dbReference>
<protein>
    <recommendedName>
        <fullName evidence="2">histidine kinase</fullName>
        <ecNumber evidence="2">2.7.13.3</ecNumber>
    </recommendedName>
</protein>
<dbReference type="CDD" id="cd00082">
    <property type="entry name" value="HisKA"/>
    <property type="match status" value="1"/>
</dbReference>
<dbReference type="Gene3D" id="2.10.70.100">
    <property type="match status" value="1"/>
</dbReference>
<dbReference type="AlphaFoldDB" id="A0A7G5GWD0"/>
<dbReference type="Gene3D" id="3.30.450.20">
    <property type="entry name" value="PAS domain"/>
    <property type="match status" value="3"/>
</dbReference>
<dbReference type="CDD" id="cd00130">
    <property type="entry name" value="PAS"/>
    <property type="match status" value="2"/>
</dbReference>
<dbReference type="Proteomes" id="UP000515369">
    <property type="component" value="Chromosome"/>
</dbReference>
<dbReference type="PROSITE" id="PS50112">
    <property type="entry name" value="PAS"/>
    <property type="match status" value="2"/>
</dbReference>
<dbReference type="InterPro" id="IPR035965">
    <property type="entry name" value="PAS-like_dom_sf"/>
</dbReference>
<keyword evidence="6" id="KW-0175">Coiled coil</keyword>
<proteinExistence type="predicted"/>
<dbReference type="InterPro" id="IPR001610">
    <property type="entry name" value="PAC"/>
</dbReference>
<evidence type="ECO:0000256" key="6">
    <source>
        <dbReference type="SAM" id="Coils"/>
    </source>
</evidence>
<evidence type="ECO:0000256" key="3">
    <source>
        <dbReference type="ARBA" id="ARBA00022553"/>
    </source>
</evidence>
<dbReference type="FunFam" id="3.30.565.10:FF:000006">
    <property type="entry name" value="Sensor histidine kinase WalK"/>
    <property type="match status" value="1"/>
</dbReference>
<dbReference type="Gene3D" id="1.10.287.130">
    <property type="match status" value="1"/>
</dbReference>
<organism evidence="10 11">
    <name type="scientific">Spirosoma foliorum</name>
    <dbReference type="NCBI Taxonomy" id="2710596"/>
    <lineage>
        <taxon>Bacteria</taxon>
        <taxon>Pseudomonadati</taxon>
        <taxon>Bacteroidota</taxon>
        <taxon>Cytophagia</taxon>
        <taxon>Cytophagales</taxon>
        <taxon>Cytophagaceae</taxon>
        <taxon>Spirosoma</taxon>
    </lineage>
</organism>
<evidence type="ECO:0000259" key="8">
    <source>
        <dbReference type="PROSITE" id="PS50112"/>
    </source>
</evidence>
<evidence type="ECO:0000256" key="2">
    <source>
        <dbReference type="ARBA" id="ARBA00012438"/>
    </source>
</evidence>
<evidence type="ECO:0000256" key="5">
    <source>
        <dbReference type="ARBA" id="ARBA00022777"/>
    </source>
</evidence>
<dbReference type="NCBIfam" id="TIGR00229">
    <property type="entry name" value="sensory_box"/>
    <property type="match status" value="2"/>
</dbReference>
<dbReference type="SMART" id="SM00091">
    <property type="entry name" value="PAS"/>
    <property type="match status" value="3"/>
</dbReference>
<dbReference type="PROSITE" id="PS50113">
    <property type="entry name" value="PAC"/>
    <property type="match status" value="2"/>
</dbReference>
<accession>A0A7G5GWD0</accession>
<evidence type="ECO:0000256" key="1">
    <source>
        <dbReference type="ARBA" id="ARBA00000085"/>
    </source>
</evidence>
<feature type="coiled-coil region" evidence="6">
    <location>
        <begin position="397"/>
        <end position="435"/>
    </location>
</feature>
<dbReference type="PANTHER" id="PTHR43304:SF1">
    <property type="entry name" value="PAC DOMAIN-CONTAINING PROTEIN"/>
    <property type="match status" value="1"/>
</dbReference>
<comment type="catalytic activity">
    <reaction evidence="1">
        <text>ATP + protein L-histidine = ADP + protein N-phospho-L-histidine.</text>
        <dbReference type="EC" id="2.7.13.3"/>
    </reaction>
</comment>
<evidence type="ECO:0000259" key="7">
    <source>
        <dbReference type="PROSITE" id="PS50109"/>
    </source>
</evidence>
<dbReference type="SMART" id="SM00387">
    <property type="entry name" value="HATPase_c"/>
    <property type="match status" value="1"/>
</dbReference>
<evidence type="ECO:0000313" key="10">
    <source>
        <dbReference type="EMBL" id="QMW03172.1"/>
    </source>
</evidence>
<dbReference type="InterPro" id="IPR003661">
    <property type="entry name" value="HisK_dim/P_dom"/>
</dbReference>
<dbReference type="InterPro" id="IPR036097">
    <property type="entry name" value="HisK_dim/P_sf"/>
</dbReference>
<name>A0A7G5GWD0_9BACT</name>
<dbReference type="PANTHER" id="PTHR43304">
    <property type="entry name" value="PHYTOCHROME-LIKE PROTEIN CPH1"/>
    <property type="match status" value="1"/>
</dbReference>
<feature type="domain" description="PAS" evidence="8">
    <location>
        <begin position="16"/>
        <end position="87"/>
    </location>
</feature>
<dbReference type="GO" id="GO:0000155">
    <property type="term" value="F:phosphorelay sensor kinase activity"/>
    <property type="evidence" value="ECO:0007669"/>
    <property type="project" value="InterPro"/>
</dbReference>
<dbReference type="SUPFAM" id="SSF55874">
    <property type="entry name" value="ATPase domain of HSP90 chaperone/DNA topoisomerase II/histidine kinase"/>
    <property type="match status" value="1"/>
</dbReference>
<dbReference type="Pfam" id="PF00512">
    <property type="entry name" value="HisKA"/>
    <property type="match status" value="1"/>
</dbReference>
<evidence type="ECO:0000313" key="11">
    <source>
        <dbReference type="Proteomes" id="UP000515369"/>
    </source>
</evidence>
<dbReference type="FunFam" id="3.30.450.20:FF:000099">
    <property type="entry name" value="Sensory box sensor histidine kinase"/>
    <property type="match status" value="1"/>
</dbReference>
<keyword evidence="11" id="KW-1185">Reference proteome</keyword>
<dbReference type="InterPro" id="IPR003594">
    <property type="entry name" value="HATPase_dom"/>
</dbReference>
<dbReference type="SUPFAM" id="SSF47384">
    <property type="entry name" value="Homodimeric domain of signal transducing histidine kinase"/>
    <property type="match status" value="1"/>
</dbReference>